<dbReference type="Proteomes" id="UP000677413">
    <property type="component" value="Unassembled WGS sequence"/>
</dbReference>
<evidence type="ECO:0000313" key="3">
    <source>
        <dbReference type="Proteomes" id="UP000677413"/>
    </source>
</evidence>
<evidence type="ECO:0000313" key="2">
    <source>
        <dbReference type="EMBL" id="MBQ0855521.1"/>
    </source>
</evidence>
<dbReference type="RefSeq" id="WP_210893930.1">
    <property type="nucleotide sequence ID" value="NZ_JAGPYQ010000002.1"/>
</dbReference>
<dbReference type="EMBL" id="JAGPYQ010000002">
    <property type="protein sequence ID" value="MBQ0855521.1"/>
    <property type="molecule type" value="Genomic_DNA"/>
</dbReference>
<name>A0A941BC06_9ACTN</name>
<dbReference type="InterPro" id="IPR036513">
    <property type="entry name" value="STAS_dom_sf"/>
</dbReference>
<protein>
    <recommendedName>
        <fullName evidence="1">STAS domain-containing protein</fullName>
    </recommendedName>
</protein>
<dbReference type="InterPro" id="IPR002645">
    <property type="entry name" value="STAS_dom"/>
</dbReference>
<dbReference type="PROSITE" id="PS50801">
    <property type="entry name" value="STAS"/>
    <property type="match status" value="1"/>
</dbReference>
<gene>
    <name evidence="2" type="ORF">J8N05_45985</name>
</gene>
<evidence type="ECO:0000259" key="1">
    <source>
        <dbReference type="PROSITE" id="PS50801"/>
    </source>
</evidence>
<comment type="caution">
    <text evidence="2">The sequence shown here is derived from an EMBL/GenBank/DDBJ whole genome shotgun (WGS) entry which is preliminary data.</text>
</comment>
<reference evidence="2 3" key="1">
    <citation type="submission" date="2021-04" db="EMBL/GenBank/DDBJ databases">
        <authorList>
            <person name="Tang X."/>
            <person name="Zhou X."/>
            <person name="Chen X."/>
            <person name="Cernava T."/>
            <person name="Zhang C."/>
        </authorList>
    </citation>
    <scope>NUCLEOTIDE SEQUENCE [LARGE SCALE GENOMIC DNA]</scope>
    <source>
        <strain evidence="2 3">BH-SS-21</strain>
    </source>
</reference>
<dbReference type="Gene3D" id="3.30.750.24">
    <property type="entry name" value="STAS domain"/>
    <property type="match status" value="1"/>
</dbReference>
<sequence length="74" mass="7788">MVEVRGDPDLESLADQRLCLQGTAAAVPVLVLELSAVTFADSTCLNLLPLMRQAADRRLVGVPRPGRGSPTVCG</sequence>
<dbReference type="SUPFAM" id="SSF52091">
    <property type="entry name" value="SpoIIaa-like"/>
    <property type="match status" value="1"/>
</dbReference>
<feature type="domain" description="STAS" evidence="1">
    <location>
        <begin position="1"/>
        <end position="62"/>
    </location>
</feature>
<accession>A0A941BC06</accession>
<proteinExistence type="predicted"/>
<organism evidence="2 3">
    <name type="scientific">Streptomyces liliiviolaceus</name>
    <dbReference type="NCBI Taxonomy" id="2823109"/>
    <lineage>
        <taxon>Bacteria</taxon>
        <taxon>Bacillati</taxon>
        <taxon>Actinomycetota</taxon>
        <taxon>Actinomycetes</taxon>
        <taxon>Kitasatosporales</taxon>
        <taxon>Streptomycetaceae</taxon>
        <taxon>Streptomyces</taxon>
    </lineage>
</organism>
<keyword evidence="3" id="KW-1185">Reference proteome</keyword>
<dbReference type="AlphaFoldDB" id="A0A941BC06"/>